<evidence type="ECO:0000313" key="2">
    <source>
        <dbReference type="Proteomes" id="UP000827872"/>
    </source>
</evidence>
<dbReference type="Proteomes" id="UP000827872">
    <property type="component" value="Linkage Group LG05"/>
</dbReference>
<proteinExistence type="predicted"/>
<keyword evidence="2" id="KW-1185">Reference proteome</keyword>
<dbReference type="EMBL" id="CM037618">
    <property type="protein sequence ID" value="KAH7998938.1"/>
    <property type="molecule type" value="Genomic_DNA"/>
</dbReference>
<sequence>MARSSRHSPRQPLCTSTNCASAPRHKPATQGASPAHCHLSRTLLGCKVRGLPGPPFRQQHFVLPRDRVGWVGRIPHCTQGLPHQKEVHEALPGSAATAAVCVSVFEQQQLRT</sequence>
<protein>
    <submittedName>
        <fullName evidence="1">Uncharacterized protein</fullName>
    </submittedName>
</protein>
<reference evidence="1" key="1">
    <citation type="submission" date="2021-08" db="EMBL/GenBank/DDBJ databases">
        <title>The first chromosome-level gecko genome reveals the dynamic sex chromosomes of Neotropical dwarf geckos (Sphaerodactylidae: Sphaerodactylus).</title>
        <authorList>
            <person name="Pinto B.J."/>
            <person name="Keating S.E."/>
            <person name="Gamble T."/>
        </authorList>
    </citation>
    <scope>NUCLEOTIDE SEQUENCE</scope>
    <source>
        <strain evidence="1">TG3544</strain>
    </source>
</reference>
<comment type="caution">
    <text evidence="1">The sequence shown here is derived from an EMBL/GenBank/DDBJ whole genome shotgun (WGS) entry which is preliminary data.</text>
</comment>
<evidence type="ECO:0000313" key="1">
    <source>
        <dbReference type="EMBL" id="KAH7998938.1"/>
    </source>
</evidence>
<accession>A0ACB8F0S8</accession>
<organism evidence="1 2">
    <name type="scientific">Sphaerodactylus townsendi</name>
    <dbReference type="NCBI Taxonomy" id="933632"/>
    <lineage>
        <taxon>Eukaryota</taxon>
        <taxon>Metazoa</taxon>
        <taxon>Chordata</taxon>
        <taxon>Craniata</taxon>
        <taxon>Vertebrata</taxon>
        <taxon>Euteleostomi</taxon>
        <taxon>Lepidosauria</taxon>
        <taxon>Squamata</taxon>
        <taxon>Bifurcata</taxon>
        <taxon>Gekkota</taxon>
        <taxon>Sphaerodactylidae</taxon>
        <taxon>Sphaerodactylus</taxon>
    </lineage>
</organism>
<gene>
    <name evidence="1" type="ORF">K3G42_002982</name>
</gene>
<name>A0ACB8F0S8_9SAUR</name>